<accession>A0AAX3CMT9</accession>
<evidence type="ECO:0000313" key="4">
    <source>
        <dbReference type="Proteomes" id="UP001060345"/>
    </source>
</evidence>
<dbReference type="InterPro" id="IPR003959">
    <property type="entry name" value="ATPase_AAA_core"/>
</dbReference>
<dbReference type="PANTHER" id="PTHR43581:SF4">
    <property type="entry name" value="ATP_GTP PHOSPHATASE"/>
    <property type="match status" value="1"/>
</dbReference>
<organism evidence="3 4">
    <name type="scientific">Klebsiella michiganensis</name>
    <dbReference type="NCBI Taxonomy" id="1134687"/>
    <lineage>
        <taxon>Bacteria</taxon>
        <taxon>Pseudomonadati</taxon>
        <taxon>Pseudomonadota</taxon>
        <taxon>Gammaproteobacteria</taxon>
        <taxon>Enterobacterales</taxon>
        <taxon>Enterobacteriaceae</taxon>
        <taxon>Klebsiella/Raoultella group</taxon>
        <taxon>Klebsiella</taxon>
    </lineage>
</organism>
<reference evidence="3" key="1">
    <citation type="submission" date="2022-08" db="EMBL/GenBank/DDBJ databases">
        <title>Genomic characterization and comparative genomic analysis of a strain of klebsiella michiganensis carrying blaKPC-2 isolated from the blood of children with very preterm bloodstream infection.</title>
        <authorList>
            <person name="Zhang N."/>
        </authorList>
    </citation>
    <scope>NUCLEOTIDE SEQUENCE</scope>
    <source>
        <strain evidence="3">BSI-KPN166</strain>
    </source>
</reference>
<feature type="domain" description="Endonuclease GajA/Old nuclease/RecF-like AAA" evidence="1">
    <location>
        <begin position="19"/>
        <end position="64"/>
    </location>
</feature>
<dbReference type="InterPro" id="IPR041685">
    <property type="entry name" value="AAA_GajA/Old/RecF-like"/>
</dbReference>
<proteinExistence type="predicted"/>
<evidence type="ECO:0000313" key="3">
    <source>
        <dbReference type="EMBL" id="UWZ72801.1"/>
    </source>
</evidence>
<dbReference type="Pfam" id="PF13304">
    <property type="entry name" value="AAA_21"/>
    <property type="match status" value="1"/>
</dbReference>
<dbReference type="GO" id="GO:0005524">
    <property type="term" value="F:ATP binding"/>
    <property type="evidence" value="ECO:0007669"/>
    <property type="project" value="InterPro"/>
</dbReference>
<dbReference type="InterPro" id="IPR051396">
    <property type="entry name" value="Bact_Antivir_Def_Nuclease"/>
</dbReference>
<evidence type="ECO:0000259" key="2">
    <source>
        <dbReference type="Pfam" id="PF13304"/>
    </source>
</evidence>
<dbReference type="InterPro" id="IPR027417">
    <property type="entry name" value="P-loop_NTPase"/>
</dbReference>
<sequence>MRLDKLTIGSAKDSATHKFKNLKNVTIDFDQDHWVTVVIGWNGTGKSNVLEALAIIFRDLIAKKRISEFAFKLAYHMGSGENLRHIYIDADPDREKEPFTVHIATDAEARGEDNSLPFIEGEESVPALRGKEIKFTDFLNADSEHLPRYVFSYYSGESPRMHEVFRPYLESYDSKLRNGEDPGLKRLFYAMPVHSQFVLLAFLIQQSDVVRTFLDDHLGLDPDEGIESVLFVLRQPPWKSEAVDGDPRFWNARGVVRDFLSRLYDIALAPIEVSRRVSTSIWNKKKLQFKYLYVKDIAALRRLVGDQAPAQFFRDLESTYVSELIEEVRIRVRLKKNDGSVTFRELSEGEQQLLTVLGLLRFTAEEESLFLLDEPDTHLNPRWCVDYLNYLKSFVGQNSKGDDNSHIILTTHNPLAIAELVKEQVQILYREAGSRTVRAENPAVDPKGMGFAGIVTSDMFGLGTSLDKATNDDLMILHQLSTQQQPLNEAERSKLADIRQRLEGLDFNFASRDRLEQEYLRARFDLATDGVVDGAVITPENKQQALDVLVQSLLRSLKDGQS</sequence>
<dbReference type="Pfam" id="PF13175">
    <property type="entry name" value="AAA_15"/>
    <property type="match status" value="1"/>
</dbReference>
<feature type="domain" description="ATPase AAA-type core" evidence="2">
    <location>
        <begin position="247"/>
        <end position="417"/>
    </location>
</feature>
<dbReference type="PANTHER" id="PTHR43581">
    <property type="entry name" value="ATP/GTP PHOSPHATASE"/>
    <property type="match status" value="1"/>
</dbReference>
<name>A0AAX3CMT9_9ENTR</name>
<dbReference type="SUPFAM" id="SSF52540">
    <property type="entry name" value="P-loop containing nucleoside triphosphate hydrolases"/>
    <property type="match status" value="1"/>
</dbReference>
<dbReference type="AlphaFoldDB" id="A0AAX3CMT9"/>
<dbReference type="Gene3D" id="3.40.50.300">
    <property type="entry name" value="P-loop containing nucleotide triphosphate hydrolases"/>
    <property type="match status" value="2"/>
</dbReference>
<protein>
    <submittedName>
        <fullName evidence="3">AAA family ATPase</fullName>
    </submittedName>
</protein>
<evidence type="ECO:0000259" key="1">
    <source>
        <dbReference type="Pfam" id="PF13175"/>
    </source>
</evidence>
<dbReference type="EMBL" id="CP102103">
    <property type="protein sequence ID" value="UWZ72801.1"/>
    <property type="molecule type" value="Genomic_DNA"/>
</dbReference>
<dbReference type="CDD" id="cd00267">
    <property type="entry name" value="ABC_ATPase"/>
    <property type="match status" value="1"/>
</dbReference>
<dbReference type="GO" id="GO:0016887">
    <property type="term" value="F:ATP hydrolysis activity"/>
    <property type="evidence" value="ECO:0007669"/>
    <property type="project" value="InterPro"/>
</dbReference>
<gene>
    <name evidence="3" type="ORF">NP224_21715</name>
</gene>
<dbReference type="RefSeq" id="WP_151348183.1">
    <property type="nucleotide sequence ID" value="NZ_CP102103.1"/>
</dbReference>
<dbReference type="Proteomes" id="UP001060345">
    <property type="component" value="Chromosome"/>
</dbReference>